<dbReference type="Gene3D" id="1.10.530.10">
    <property type="match status" value="1"/>
</dbReference>
<dbReference type="CDD" id="cd13403">
    <property type="entry name" value="MLTF-like"/>
    <property type="match status" value="1"/>
</dbReference>
<organism evidence="7 8">
    <name type="scientific">Gilvimarinus xylanilyticus</name>
    <dbReference type="NCBI Taxonomy" id="2944139"/>
    <lineage>
        <taxon>Bacteria</taxon>
        <taxon>Pseudomonadati</taxon>
        <taxon>Pseudomonadota</taxon>
        <taxon>Gammaproteobacteria</taxon>
        <taxon>Cellvibrionales</taxon>
        <taxon>Cellvibrionaceae</taxon>
        <taxon>Gilvimarinus</taxon>
    </lineage>
</organism>
<reference evidence="7" key="2">
    <citation type="submission" date="2023-01" db="EMBL/GenBank/DDBJ databases">
        <title>Gilvimarinus xylanilyticus HB14 isolated from Caulerpa lentillifera aquaculture base in Hainan, China.</title>
        <authorList>
            <person name="Zhang Y.-J."/>
        </authorList>
    </citation>
    <scope>NUCLEOTIDE SEQUENCE</scope>
    <source>
        <strain evidence="7">HB14</strain>
    </source>
</reference>
<proteinExistence type="inferred from homology"/>
<dbReference type="InterPro" id="IPR001638">
    <property type="entry name" value="Solute-binding_3/MltF_N"/>
</dbReference>
<keyword evidence="3 5" id="KW-0732">Signal</keyword>
<dbReference type="SUPFAM" id="SSF53850">
    <property type="entry name" value="Periplasmic binding protein-like II"/>
    <property type="match status" value="2"/>
</dbReference>
<keyword evidence="4" id="KW-0998">Cell outer membrane</keyword>
<dbReference type="InterPro" id="IPR023346">
    <property type="entry name" value="Lysozyme-like_dom_sf"/>
</dbReference>
<feature type="signal peptide" evidence="5">
    <location>
        <begin position="1"/>
        <end position="17"/>
    </location>
</feature>
<comment type="caution">
    <text evidence="7">The sequence shown here is derived from an EMBL/GenBank/DDBJ whole genome shotgun (WGS) entry which is preliminary data.</text>
</comment>
<feature type="domain" description="Solute-binding protein family 3/N-terminal" evidence="6">
    <location>
        <begin position="295"/>
        <end position="518"/>
    </location>
</feature>
<dbReference type="Gene3D" id="3.40.190.10">
    <property type="entry name" value="Periplasmic binding protein-like II"/>
    <property type="match status" value="4"/>
</dbReference>
<dbReference type="PROSITE" id="PS51257">
    <property type="entry name" value="PROKAR_LIPOPROTEIN"/>
    <property type="match status" value="1"/>
</dbReference>
<keyword evidence="4" id="KW-0472">Membrane</keyword>
<gene>
    <name evidence="7" type="ORF">M6D89_07070</name>
</gene>
<keyword evidence="8" id="KW-1185">Reference proteome</keyword>
<dbReference type="EMBL" id="JAMFTH010000001">
    <property type="protein sequence ID" value="MCP8899057.1"/>
    <property type="molecule type" value="Genomic_DNA"/>
</dbReference>
<evidence type="ECO:0000259" key="6">
    <source>
        <dbReference type="SMART" id="SM00062"/>
    </source>
</evidence>
<dbReference type="SMART" id="SM00062">
    <property type="entry name" value="PBPb"/>
    <property type="match status" value="2"/>
</dbReference>
<evidence type="ECO:0000313" key="7">
    <source>
        <dbReference type="EMBL" id="MCP8899057.1"/>
    </source>
</evidence>
<dbReference type="Pfam" id="PF01464">
    <property type="entry name" value="SLT"/>
    <property type="match status" value="1"/>
</dbReference>
<evidence type="ECO:0000256" key="2">
    <source>
        <dbReference type="ARBA" id="ARBA00010333"/>
    </source>
</evidence>
<dbReference type="RefSeq" id="WP_253967318.1">
    <property type="nucleotide sequence ID" value="NZ_JAMFTH010000001.1"/>
</dbReference>
<evidence type="ECO:0000256" key="4">
    <source>
        <dbReference type="ARBA" id="ARBA00023237"/>
    </source>
</evidence>
<dbReference type="AlphaFoldDB" id="A0A9X2I526"/>
<dbReference type="Proteomes" id="UP001139319">
    <property type="component" value="Unassembled WGS sequence"/>
</dbReference>
<dbReference type="PANTHER" id="PTHR35936:SF32">
    <property type="entry name" value="MEMBRANE-BOUND LYTIC MUREIN TRANSGLYCOSYLASE F"/>
    <property type="match status" value="1"/>
</dbReference>
<comment type="similarity">
    <text evidence="2">Belongs to the bacterial solute-binding protein 3 family.</text>
</comment>
<accession>A0A9X2I526</accession>
<dbReference type="CDD" id="cd01009">
    <property type="entry name" value="PBP2_YfhD_N"/>
    <property type="match status" value="1"/>
</dbReference>
<dbReference type="Pfam" id="PF00497">
    <property type="entry name" value="SBP_bac_3"/>
    <property type="match status" value="2"/>
</dbReference>
<dbReference type="PANTHER" id="PTHR35936">
    <property type="entry name" value="MEMBRANE-BOUND LYTIC MUREIN TRANSGLYCOSYLASE F"/>
    <property type="match status" value="1"/>
</dbReference>
<feature type="chain" id="PRO_5040822132" evidence="5">
    <location>
        <begin position="18"/>
        <end position="705"/>
    </location>
</feature>
<evidence type="ECO:0000256" key="1">
    <source>
        <dbReference type="ARBA" id="ARBA00004339"/>
    </source>
</evidence>
<dbReference type="InterPro" id="IPR008258">
    <property type="entry name" value="Transglycosylase_SLT_dom_1"/>
</dbReference>
<dbReference type="SUPFAM" id="SSF53955">
    <property type="entry name" value="Lysozyme-like"/>
    <property type="match status" value="1"/>
</dbReference>
<name>A0A9X2I526_9GAMM</name>
<reference evidence="7" key="1">
    <citation type="submission" date="2022-05" db="EMBL/GenBank/DDBJ databases">
        <authorList>
            <person name="Sun H.-N."/>
        </authorList>
    </citation>
    <scope>NUCLEOTIDE SEQUENCE</scope>
    <source>
        <strain evidence="7">HB14</strain>
    </source>
</reference>
<protein>
    <submittedName>
        <fullName evidence="7">Transporter substrate-binding domain-containing protein</fullName>
    </submittedName>
</protein>
<evidence type="ECO:0000256" key="5">
    <source>
        <dbReference type="SAM" id="SignalP"/>
    </source>
</evidence>
<evidence type="ECO:0000313" key="8">
    <source>
        <dbReference type="Proteomes" id="UP001139319"/>
    </source>
</evidence>
<sequence length="705" mass="78789">MSYAIRVLMLVLGLALAGCSPEGEAPGKQTGAAKGAAQAASSASAGFVNYTETGDLAAIRERGVLRLLAPRRTYQGLPRSGMPTDGYRAMAEAFARDNGLKPQWIIKDSLGALIPALLAGEGDLVVNHLTQTPERRAQVAFSLPISRASERLLSAKAAGPFESLEALQGKTVVVPVGSSYEQSLLDRRLAEPELDFTVEAIEHSGNPDLLVDLVVAGEYDATVLDDNVAQTLSQYREDFAVGAAVSETRPVGWAMRPDATDLQSRLNQYLTSHTIARSGLENRTDDLAGIKERGVIRMITRNNPASYFMWRGELMGFEYDLLKEYAKEQGLRLEVEVAPPGVDPIDWLQAGRGDVIAAAMTVTPKRAERVAFSRYYNKVAEQLVTNRDHEPLDELAALEGRTLVINPDHAYWQSAQRLKNGGVDFTLTEPEQDLSSTEILLAVADGQYDATIADSHLVAIEKRFATALAPGFEFAEREHAWAVRPENPELLASLNEFLQRHYRGLFFNVTYNKYFENDERIGRYQGERLTFADGLSPYDDVVKPLGNSYQFDWRLIVAQMYQESRFRPDARSYAGARGLLQVLPSTAKELGFSLPFNEEAGIEAGVTYLDWTRDRFEEYLPLDERLWFALAAYNAGFGHVQDARRLARQKGWNPDVWFNNVERAMLLLSRKEYYRNARFGYVRGTEPVHYVRNIRERYQGYLAAE</sequence>
<dbReference type="GO" id="GO:0009279">
    <property type="term" value="C:cell outer membrane"/>
    <property type="evidence" value="ECO:0007669"/>
    <property type="project" value="UniProtKB-SubCell"/>
</dbReference>
<evidence type="ECO:0000256" key="3">
    <source>
        <dbReference type="ARBA" id="ARBA00022729"/>
    </source>
</evidence>
<feature type="domain" description="Solute-binding protein family 3/N-terminal" evidence="6">
    <location>
        <begin position="79"/>
        <end position="286"/>
    </location>
</feature>
<comment type="subcellular location">
    <subcellularLocation>
        <location evidence="1">Cell outer membrane</location>
        <topology evidence="1">Peripheral membrane protein</topology>
    </subcellularLocation>
</comment>